<dbReference type="Gene3D" id="1.10.30.10">
    <property type="entry name" value="High mobility group box domain"/>
    <property type="match status" value="1"/>
</dbReference>
<keyword evidence="4" id="KW-0804">Transcription</keyword>
<evidence type="ECO:0000313" key="8">
    <source>
        <dbReference type="EMBL" id="CAG8644913.1"/>
    </source>
</evidence>
<keyword evidence="2" id="KW-0805">Transcription regulation</keyword>
<reference evidence="8" key="1">
    <citation type="submission" date="2021-06" db="EMBL/GenBank/DDBJ databases">
        <authorList>
            <person name="Kallberg Y."/>
            <person name="Tangrot J."/>
            <person name="Rosling A."/>
        </authorList>
    </citation>
    <scope>NUCLEOTIDE SEQUENCE</scope>
    <source>
        <strain evidence="8">87-6 pot B 2015</strain>
    </source>
</reference>
<dbReference type="InterPro" id="IPR050917">
    <property type="entry name" value="SOX_TF"/>
</dbReference>
<dbReference type="SUPFAM" id="SSF47095">
    <property type="entry name" value="HMG-box"/>
    <property type="match status" value="1"/>
</dbReference>
<evidence type="ECO:0000256" key="4">
    <source>
        <dbReference type="ARBA" id="ARBA00023163"/>
    </source>
</evidence>
<dbReference type="SMART" id="SM00398">
    <property type="entry name" value="HMG"/>
    <property type="match status" value="1"/>
</dbReference>
<dbReference type="InterPro" id="IPR009071">
    <property type="entry name" value="HMG_box_dom"/>
</dbReference>
<keyword evidence="3 6" id="KW-0238">DNA-binding</keyword>
<dbReference type="Proteomes" id="UP000789375">
    <property type="component" value="Unassembled WGS sequence"/>
</dbReference>
<dbReference type="PANTHER" id="PTHR45803:SF5">
    <property type="entry name" value="SOX100B"/>
    <property type="match status" value="1"/>
</dbReference>
<dbReference type="PROSITE" id="PS50118">
    <property type="entry name" value="HMG_BOX_2"/>
    <property type="match status" value="1"/>
</dbReference>
<protein>
    <submittedName>
        <fullName evidence="8">3121_t:CDS:1</fullName>
    </submittedName>
</protein>
<evidence type="ECO:0000313" key="9">
    <source>
        <dbReference type="Proteomes" id="UP000789375"/>
    </source>
</evidence>
<dbReference type="EMBL" id="CAJVPP010004161">
    <property type="protein sequence ID" value="CAG8644913.1"/>
    <property type="molecule type" value="Genomic_DNA"/>
</dbReference>
<evidence type="ECO:0000256" key="1">
    <source>
        <dbReference type="ARBA" id="ARBA00004123"/>
    </source>
</evidence>
<dbReference type="CDD" id="cd01389">
    <property type="entry name" value="HMG-box_ROX1-like"/>
    <property type="match status" value="1"/>
</dbReference>
<evidence type="ECO:0000256" key="5">
    <source>
        <dbReference type="ARBA" id="ARBA00023242"/>
    </source>
</evidence>
<comment type="subcellular location">
    <subcellularLocation>
        <location evidence="1">Nucleus</location>
    </subcellularLocation>
</comment>
<keyword evidence="5 6" id="KW-0539">Nucleus</keyword>
<dbReference type="GO" id="GO:0005634">
    <property type="term" value="C:nucleus"/>
    <property type="evidence" value="ECO:0007669"/>
    <property type="project" value="UniProtKB-SubCell"/>
</dbReference>
<dbReference type="GO" id="GO:0000981">
    <property type="term" value="F:DNA-binding transcription factor activity, RNA polymerase II-specific"/>
    <property type="evidence" value="ECO:0007669"/>
    <property type="project" value="TreeGrafter"/>
</dbReference>
<dbReference type="GO" id="GO:0000978">
    <property type="term" value="F:RNA polymerase II cis-regulatory region sequence-specific DNA binding"/>
    <property type="evidence" value="ECO:0007669"/>
    <property type="project" value="TreeGrafter"/>
</dbReference>
<feature type="domain" description="HMG box" evidence="7">
    <location>
        <begin position="70"/>
        <end position="137"/>
    </location>
</feature>
<evidence type="ECO:0000256" key="6">
    <source>
        <dbReference type="PROSITE-ProRule" id="PRU00267"/>
    </source>
</evidence>
<accession>A0A9N9DNE8</accession>
<keyword evidence="9" id="KW-1185">Reference proteome</keyword>
<evidence type="ECO:0000259" key="7">
    <source>
        <dbReference type="PROSITE" id="PS50118"/>
    </source>
</evidence>
<name>A0A9N9DNE8_FUNMO</name>
<feature type="DNA-binding region" description="HMG box" evidence="6">
    <location>
        <begin position="70"/>
        <end position="137"/>
    </location>
</feature>
<dbReference type="InterPro" id="IPR036910">
    <property type="entry name" value="HMG_box_dom_sf"/>
</dbReference>
<sequence length="195" mass="23002">MYNVRAHPYNNSYHLYDSYRPCIHNEPRMHDFHQEIDIMVESFVRNNYAPTTLPIKTLISPKPKARRSSIPRPLNSFLIYRRDFQARLSKEAGRKLPIVSKKAGELWRCETDEVRNRYEKIADLAGEFHKILYPNYEYKPNKNKRKRSARTKMTEQDQYGLQGAPSMISPPMNIQVPLSFEDVDKNMCRVLRGPN</sequence>
<dbReference type="PANTHER" id="PTHR45803">
    <property type="entry name" value="SOX100B"/>
    <property type="match status" value="1"/>
</dbReference>
<organism evidence="8 9">
    <name type="scientific">Funneliformis mosseae</name>
    <name type="common">Endomycorrhizal fungus</name>
    <name type="synonym">Glomus mosseae</name>
    <dbReference type="NCBI Taxonomy" id="27381"/>
    <lineage>
        <taxon>Eukaryota</taxon>
        <taxon>Fungi</taxon>
        <taxon>Fungi incertae sedis</taxon>
        <taxon>Mucoromycota</taxon>
        <taxon>Glomeromycotina</taxon>
        <taxon>Glomeromycetes</taxon>
        <taxon>Glomerales</taxon>
        <taxon>Glomeraceae</taxon>
        <taxon>Funneliformis</taxon>
    </lineage>
</organism>
<gene>
    <name evidence="8" type="ORF">FMOSSE_LOCUS11180</name>
</gene>
<proteinExistence type="predicted"/>
<comment type="caution">
    <text evidence="8">The sequence shown here is derived from an EMBL/GenBank/DDBJ whole genome shotgun (WGS) entry which is preliminary data.</text>
</comment>
<dbReference type="AlphaFoldDB" id="A0A9N9DNE8"/>
<dbReference type="Pfam" id="PF00505">
    <property type="entry name" value="HMG_box"/>
    <property type="match status" value="1"/>
</dbReference>
<evidence type="ECO:0000256" key="2">
    <source>
        <dbReference type="ARBA" id="ARBA00023015"/>
    </source>
</evidence>
<evidence type="ECO:0000256" key="3">
    <source>
        <dbReference type="ARBA" id="ARBA00023125"/>
    </source>
</evidence>